<dbReference type="Proteomes" id="UP000070319">
    <property type="component" value="Unassembled WGS sequence"/>
</dbReference>
<gene>
    <name evidence="3" type="ORF">HMPREF2531_04517</name>
</gene>
<evidence type="ECO:0000256" key="1">
    <source>
        <dbReference type="SAM" id="SignalP"/>
    </source>
</evidence>
<dbReference type="InterPro" id="IPR029052">
    <property type="entry name" value="Metallo-depent_PP-like"/>
</dbReference>
<evidence type="ECO:0000313" key="3">
    <source>
        <dbReference type="EMBL" id="KXT42874.1"/>
    </source>
</evidence>
<evidence type="ECO:0000313" key="4">
    <source>
        <dbReference type="Proteomes" id="UP000070319"/>
    </source>
</evidence>
<sequence>MQYKEKKKLIWLVAILFGAASQLFAQDASLLVLGDLHLDKFEWHDMDYVHTRPQDFAQISKEYPFYTATYMPHLFKLIQKQTKETKPKIKAILQLGDLMEGVAGNKELAEKMGQGCTDILRNIQSNVPWILTKGNHDVSNSPGQSEAWRNTILPFISAQAQTTLANGMYTYKVNDDIQLFILEQFFSNDEGLPETSIIDFLSKELPKSKSKYKILLTHQPVIPVTERCWHLFSGLRRPVKNIELRNTFLELLAEYHVIVFCAHLHQYSKLIRNTPKGPIVQFMFNSVIRDFGIPPQPKITTSFPSIKDMDQTWQNHTLEKRVKILKEEAKFIRSYYKEESYGYGIVSLKDGILTVGYYRGLAEEPSDYTIINQLYQ</sequence>
<comment type="caution">
    <text evidence="3">The sequence shown here is derived from an EMBL/GenBank/DDBJ whole genome shotgun (WGS) entry which is preliminary data.</text>
</comment>
<dbReference type="EMBL" id="LTDF01000163">
    <property type="protein sequence ID" value="KXT42874.1"/>
    <property type="molecule type" value="Genomic_DNA"/>
</dbReference>
<dbReference type="RefSeq" id="WP_061437862.1">
    <property type="nucleotide sequence ID" value="NZ_JADMTM010000023.1"/>
</dbReference>
<organism evidence="3">
    <name type="scientific">Bacteroides intestinalis</name>
    <dbReference type="NCBI Taxonomy" id="329854"/>
    <lineage>
        <taxon>Bacteria</taxon>
        <taxon>Pseudomonadati</taxon>
        <taxon>Bacteroidota</taxon>
        <taxon>Bacteroidia</taxon>
        <taxon>Bacteroidales</taxon>
        <taxon>Bacteroidaceae</taxon>
        <taxon>Bacteroides</taxon>
    </lineage>
</organism>
<keyword evidence="1" id="KW-0732">Signal</keyword>
<dbReference type="PANTHER" id="PTHR43143">
    <property type="entry name" value="METALLOPHOSPHOESTERASE, CALCINEURIN SUPERFAMILY"/>
    <property type="match status" value="1"/>
</dbReference>
<name>A0A139KUJ3_9BACE</name>
<accession>A0A139KUJ3</accession>
<dbReference type="InterPro" id="IPR051918">
    <property type="entry name" value="STPP_CPPED1"/>
</dbReference>
<dbReference type="SUPFAM" id="SSF56300">
    <property type="entry name" value="Metallo-dependent phosphatases"/>
    <property type="match status" value="1"/>
</dbReference>
<feature type="domain" description="Calcineurin-like phosphoesterase" evidence="2">
    <location>
        <begin position="30"/>
        <end position="267"/>
    </location>
</feature>
<dbReference type="AlphaFoldDB" id="A0A139KUJ3"/>
<proteinExistence type="predicted"/>
<protein>
    <submittedName>
        <fullName evidence="3">Putative Ser/Thr phosphatase family protein</fullName>
    </submittedName>
</protein>
<dbReference type="GO" id="GO:0016787">
    <property type="term" value="F:hydrolase activity"/>
    <property type="evidence" value="ECO:0007669"/>
    <property type="project" value="InterPro"/>
</dbReference>
<dbReference type="PANTHER" id="PTHR43143:SF1">
    <property type="entry name" value="SERINE_THREONINE-PROTEIN PHOSPHATASE CPPED1"/>
    <property type="match status" value="1"/>
</dbReference>
<feature type="signal peptide" evidence="1">
    <location>
        <begin position="1"/>
        <end position="25"/>
    </location>
</feature>
<reference evidence="3 4" key="1">
    <citation type="submission" date="2016-02" db="EMBL/GenBank/DDBJ databases">
        <authorList>
            <person name="Wen L."/>
            <person name="He K."/>
            <person name="Yang H."/>
        </authorList>
    </citation>
    <scope>NUCLEOTIDE SEQUENCE [LARGE SCALE GENOMIC DNA]</scope>
    <source>
        <strain evidence="3 4">KLE1704</strain>
    </source>
</reference>
<dbReference type="Pfam" id="PF00149">
    <property type="entry name" value="Metallophos"/>
    <property type="match status" value="1"/>
</dbReference>
<dbReference type="PATRIC" id="fig|329854.7.peg.4593"/>
<feature type="chain" id="PRO_5007486559" evidence="1">
    <location>
        <begin position="26"/>
        <end position="376"/>
    </location>
</feature>
<evidence type="ECO:0000259" key="2">
    <source>
        <dbReference type="Pfam" id="PF00149"/>
    </source>
</evidence>
<dbReference type="InterPro" id="IPR004843">
    <property type="entry name" value="Calcineurin-like_PHP"/>
</dbReference>
<dbReference type="Gene3D" id="3.60.21.10">
    <property type="match status" value="1"/>
</dbReference>
<dbReference type="CDD" id="cd00838">
    <property type="entry name" value="MPP_superfamily"/>
    <property type="match status" value="1"/>
</dbReference>